<feature type="region of interest" description="NMP" evidence="5">
    <location>
        <begin position="31"/>
        <end position="60"/>
    </location>
</feature>
<comment type="function">
    <text evidence="5">Catalyzes the reversible transfer of the terminal phosphate group between ATP and AMP. Plays an important role in cellular energy homeostasis and in adenine nucleotide metabolism.</text>
</comment>
<keyword evidence="5" id="KW-0963">Cytoplasm</keyword>
<dbReference type="GO" id="GO:0005737">
    <property type="term" value="C:cytoplasm"/>
    <property type="evidence" value="ECO:0007669"/>
    <property type="project" value="UniProtKB-SubCell"/>
</dbReference>
<evidence type="ECO:0000256" key="3">
    <source>
        <dbReference type="ARBA" id="ARBA00022741"/>
    </source>
</evidence>
<proteinExistence type="inferred from homology"/>
<sequence length="221" mass="24077">MRVVLLEPPPSGQRESSAASLAEALAVPRISLGDLMRAHISQGTELGTQSAEMINSGRLLPDALITAVVGDYVVRATDAGFLLEGHPRSAAQALALDELLRELGQPLDCVFYLRLAEEELERRVLSLTGRRVCREDGTHVFEPSQEPYVVPAACGVCGGELYQRAVDGDNSVRGRFRSFEAMQEPIAQHYARQDLLVTVEVVGSPHDVAARALAALREHRR</sequence>
<dbReference type="InterPro" id="IPR000850">
    <property type="entry name" value="Adenylat/UMP-CMP_kin"/>
</dbReference>
<comment type="subunit">
    <text evidence="5 7">Monomer.</text>
</comment>
<dbReference type="GO" id="GO:0044209">
    <property type="term" value="P:AMP salvage"/>
    <property type="evidence" value="ECO:0007669"/>
    <property type="project" value="UniProtKB-UniRule"/>
</dbReference>
<comment type="domain">
    <text evidence="5">Consists of three domains, a large central CORE domain and two small peripheral domains, NMPbind and LID, which undergo movements during catalysis. The LID domain closes over the site of phosphoryl transfer upon ATP binding. Assembling and dissambling the active center during each catalytic cycle provides an effective means to prevent ATP hydrolysis.</text>
</comment>
<dbReference type="EMBL" id="JADPRT010000001">
    <property type="protein sequence ID" value="MBF9067101.1"/>
    <property type="molecule type" value="Genomic_DNA"/>
</dbReference>
<evidence type="ECO:0000256" key="4">
    <source>
        <dbReference type="ARBA" id="ARBA00022777"/>
    </source>
</evidence>
<dbReference type="EC" id="2.7.4.3" evidence="5 7"/>
<comment type="pathway">
    <text evidence="5">Purine metabolism; AMP biosynthesis via salvage pathway; AMP from ADP: step 1/1.</text>
</comment>
<evidence type="ECO:0000256" key="7">
    <source>
        <dbReference type="RuleBase" id="RU003331"/>
    </source>
</evidence>
<feature type="binding site" evidence="5">
    <location>
        <position position="92"/>
    </location>
    <ligand>
        <name>AMP</name>
        <dbReference type="ChEBI" id="CHEBI:456215"/>
    </ligand>
</feature>
<name>A0A931FD25_9ACTN</name>
<comment type="caution">
    <text evidence="8">The sequence shown here is derived from an EMBL/GenBank/DDBJ whole genome shotgun (WGS) entry which is preliminary data.</text>
</comment>
<keyword evidence="4 5" id="KW-0418">Kinase</keyword>
<dbReference type="InterPro" id="IPR027417">
    <property type="entry name" value="P-loop_NTPase"/>
</dbReference>
<keyword evidence="5 7" id="KW-0067">ATP-binding</keyword>
<comment type="caution">
    <text evidence="5">Lacks conserved residue(s) required for the propagation of feature annotation.</text>
</comment>
<dbReference type="Gene3D" id="3.40.50.300">
    <property type="entry name" value="P-loop containing nucleotide triphosphate hydrolases"/>
    <property type="match status" value="1"/>
</dbReference>
<dbReference type="GO" id="GO:0005524">
    <property type="term" value="F:ATP binding"/>
    <property type="evidence" value="ECO:0007669"/>
    <property type="project" value="UniProtKB-UniRule"/>
</dbReference>
<dbReference type="PANTHER" id="PTHR23359">
    <property type="entry name" value="NUCLEOTIDE KINASE"/>
    <property type="match status" value="1"/>
</dbReference>
<comment type="subcellular location">
    <subcellularLocation>
        <location evidence="5 7">Cytoplasm</location>
    </subcellularLocation>
</comment>
<comment type="catalytic activity">
    <reaction evidence="5 7">
        <text>AMP + ATP = 2 ADP</text>
        <dbReference type="Rhea" id="RHEA:12973"/>
        <dbReference type="ChEBI" id="CHEBI:30616"/>
        <dbReference type="ChEBI" id="CHEBI:456215"/>
        <dbReference type="ChEBI" id="CHEBI:456216"/>
        <dbReference type="EC" id="2.7.4.3"/>
    </reaction>
</comment>
<accession>A0A931FD25</accession>
<dbReference type="PRINTS" id="PR00094">
    <property type="entry name" value="ADENYLTKNASE"/>
</dbReference>
<dbReference type="Proteomes" id="UP000657385">
    <property type="component" value="Unassembled WGS sequence"/>
</dbReference>
<organism evidence="8 9">
    <name type="scientific">Streptacidiphilus fuscans</name>
    <dbReference type="NCBI Taxonomy" id="2789292"/>
    <lineage>
        <taxon>Bacteria</taxon>
        <taxon>Bacillati</taxon>
        <taxon>Actinomycetota</taxon>
        <taxon>Actinomycetes</taxon>
        <taxon>Kitasatosporales</taxon>
        <taxon>Streptomycetaceae</taxon>
        <taxon>Streptacidiphilus</taxon>
    </lineage>
</organism>
<gene>
    <name evidence="5" type="primary">adk</name>
    <name evidence="8" type="ORF">I2501_03475</name>
</gene>
<feature type="binding site" evidence="5">
    <location>
        <position position="37"/>
    </location>
    <ligand>
        <name>AMP</name>
        <dbReference type="ChEBI" id="CHEBI:456215"/>
    </ligand>
</feature>
<feature type="binding site" evidence="5">
    <location>
        <begin position="58"/>
        <end position="60"/>
    </location>
    <ligand>
        <name>AMP</name>
        <dbReference type="ChEBI" id="CHEBI:456215"/>
    </ligand>
</feature>
<dbReference type="RefSeq" id="WP_196192251.1">
    <property type="nucleotide sequence ID" value="NZ_JADPRT010000001.1"/>
</dbReference>
<feature type="binding site" evidence="5">
    <location>
        <position position="175"/>
    </location>
    <ligand>
        <name>AMP</name>
        <dbReference type="ChEBI" id="CHEBI:456215"/>
    </ligand>
</feature>
<feature type="binding site" evidence="5">
    <location>
        <position position="203"/>
    </location>
    <ligand>
        <name>ATP</name>
        <dbReference type="ChEBI" id="CHEBI:30616"/>
    </ligand>
</feature>
<evidence type="ECO:0000256" key="5">
    <source>
        <dbReference type="HAMAP-Rule" id="MF_00235"/>
    </source>
</evidence>
<keyword evidence="2 5" id="KW-0545">Nucleotide biosynthesis</keyword>
<evidence type="ECO:0000313" key="8">
    <source>
        <dbReference type="EMBL" id="MBF9067101.1"/>
    </source>
</evidence>
<evidence type="ECO:0000313" key="9">
    <source>
        <dbReference type="Proteomes" id="UP000657385"/>
    </source>
</evidence>
<protein>
    <recommendedName>
        <fullName evidence="5 7">Adenylate kinase</fullName>
        <shortName evidence="5">AK</shortName>
        <ecNumber evidence="5 7">2.7.4.3</ecNumber>
    </recommendedName>
    <alternativeName>
        <fullName evidence="5">ATP-AMP transphosphorylase</fullName>
    </alternativeName>
    <alternativeName>
        <fullName evidence="5">ATP:AMP phosphotransferase</fullName>
    </alternativeName>
    <alternativeName>
        <fullName evidence="5">Adenylate monophosphate kinase</fullName>
    </alternativeName>
</protein>
<evidence type="ECO:0000256" key="6">
    <source>
        <dbReference type="RuleBase" id="RU003330"/>
    </source>
</evidence>
<reference evidence="8" key="1">
    <citation type="submission" date="2020-11" db="EMBL/GenBank/DDBJ databases">
        <title>Isolation and identification of active actinomycetes.</title>
        <authorList>
            <person name="Yu B."/>
        </authorList>
    </citation>
    <scope>NUCLEOTIDE SEQUENCE</scope>
    <source>
        <strain evidence="8">NEAU-YB345</strain>
    </source>
</reference>
<evidence type="ECO:0000256" key="2">
    <source>
        <dbReference type="ARBA" id="ARBA00022727"/>
    </source>
</evidence>
<keyword evidence="1 5" id="KW-0808">Transferase</keyword>
<dbReference type="GO" id="GO:0004017">
    <property type="term" value="F:AMP kinase activity"/>
    <property type="evidence" value="ECO:0007669"/>
    <property type="project" value="UniProtKB-UniRule"/>
</dbReference>
<feature type="binding site" evidence="5">
    <location>
        <position position="130"/>
    </location>
    <ligand>
        <name>ATP</name>
        <dbReference type="ChEBI" id="CHEBI:30616"/>
    </ligand>
</feature>
<keyword evidence="9" id="KW-1185">Reference proteome</keyword>
<feature type="binding site" evidence="5">
    <location>
        <position position="164"/>
    </location>
    <ligand>
        <name>AMP</name>
        <dbReference type="ChEBI" id="CHEBI:456215"/>
    </ligand>
</feature>
<dbReference type="Pfam" id="PF00406">
    <property type="entry name" value="ADK"/>
    <property type="match status" value="1"/>
</dbReference>
<comment type="similarity">
    <text evidence="5 6">Belongs to the adenylate kinase family.</text>
</comment>
<dbReference type="SUPFAM" id="SSF52540">
    <property type="entry name" value="P-loop containing nucleoside triphosphate hydrolases"/>
    <property type="match status" value="1"/>
</dbReference>
<dbReference type="HAMAP" id="MF_00235">
    <property type="entry name" value="Adenylate_kinase_Adk"/>
    <property type="match status" value="1"/>
</dbReference>
<evidence type="ECO:0000256" key="1">
    <source>
        <dbReference type="ARBA" id="ARBA00022679"/>
    </source>
</evidence>
<keyword evidence="3 5" id="KW-0547">Nucleotide-binding</keyword>
<dbReference type="AlphaFoldDB" id="A0A931FD25"/>
<dbReference type="CDD" id="cd01428">
    <property type="entry name" value="ADK"/>
    <property type="match status" value="1"/>
</dbReference>